<reference evidence="3" key="1">
    <citation type="submission" date="2022-10" db="EMBL/GenBank/DDBJ databases">
        <title>The WGS of Solirubrobacter phytolaccae KCTC 29190.</title>
        <authorList>
            <person name="Jiang Z."/>
        </authorList>
    </citation>
    <scope>NUCLEOTIDE SEQUENCE</scope>
    <source>
        <strain evidence="3">KCTC 29190</strain>
    </source>
</reference>
<feature type="compositionally biased region" description="Pro residues" evidence="1">
    <location>
        <begin position="340"/>
        <end position="353"/>
    </location>
</feature>
<proteinExistence type="predicted"/>
<feature type="transmembrane region" description="Helical" evidence="2">
    <location>
        <begin position="79"/>
        <end position="100"/>
    </location>
</feature>
<comment type="caution">
    <text evidence="3">The sequence shown here is derived from an EMBL/GenBank/DDBJ whole genome shotgun (WGS) entry which is preliminary data.</text>
</comment>
<evidence type="ECO:0000313" key="4">
    <source>
        <dbReference type="Proteomes" id="UP001147653"/>
    </source>
</evidence>
<accession>A0A9X3NPQ0</accession>
<name>A0A9X3NPQ0_9ACTN</name>
<evidence type="ECO:0000256" key="2">
    <source>
        <dbReference type="SAM" id="Phobius"/>
    </source>
</evidence>
<feature type="transmembrane region" description="Helical" evidence="2">
    <location>
        <begin position="228"/>
        <end position="251"/>
    </location>
</feature>
<evidence type="ECO:0000256" key="1">
    <source>
        <dbReference type="SAM" id="MobiDB-lite"/>
    </source>
</evidence>
<feature type="transmembrane region" description="Helical" evidence="2">
    <location>
        <begin position="29"/>
        <end position="51"/>
    </location>
</feature>
<organism evidence="3 4">
    <name type="scientific">Solirubrobacter phytolaccae</name>
    <dbReference type="NCBI Taxonomy" id="1404360"/>
    <lineage>
        <taxon>Bacteria</taxon>
        <taxon>Bacillati</taxon>
        <taxon>Actinomycetota</taxon>
        <taxon>Thermoleophilia</taxon>
        <taxon>Solirubrobacterales</taxon>
        <taxon>Solirubrobacteraceae</taxon>
        <taxon>Solirubrobacter</taxon>
    </lineage>
</organism>
<evidence type="ECO:0008006" key="5">
    <source>
        <dbReference type="Google" id="ProtNLM"/>
    </source>
</evidence>
<keyword evidence="2" id="KW-1133">Transmembrane helix</keyword>
<sequence length="407" mass="42983">MATPSLRPLSLGEILDAGIKVCTRHWKPLALCVLIPVLPLAILQVLILSSVDSEALELLPESDTATADDFTSDVWVTLLTTYGFGLITFVVVNTVCFKAVADAWLGAEPNAGRSLRFGAKLGPKIILLTLVWLPVMALASIPCGIPAVWLGTVWSLSLAAVMFERAGPFNALGRSYGLIQNRFWATLLLILVSFLLVGILGGIVSAIPSVFVEILASENELALAVSNVVGTTLGNVITYPYSAAVLTILYFDQRVRKEGFDVQMLAQGLGEQFDPNAPIPAPLQPGPYAPPPQTWQPQGPQYGGGWNAPSHQSAPLRWGPAAPPQAPPDTRPPEESPWMRPTPGPGPGGPPERSPWARPVEPGASDESPWAPPSGPPTGEPGTPPAGPSESPGAAEEARWGRPSGPP</sequence>
<evidence type="ECO:0000313" key="3">
    <source>
        <dbReference type="EMBL" id="MDA0185277.1"/>
    </source>
</evidence>
<feature type="non-terminal residue" evidence="3">
    <location>
        <position position="407"/>
    </location>
</feature>
<feature type="transmembrane region" description="Helical" evidence="2">
    <location>
        <begin position="183"/>
        <end position="208"/>
    </location>
</feature>
<dbReference type="EMBL" id="JAPDDP010000106">
    <property type="protein sequence ID" value="MDA0185277.1"/>
    <property type="molecule type" value="Genomic_DNA"/>
</dbReference>
<gene>
    <name evidence="3" type="ORF">OJ997_33540</name>
</gene>
<keyword evidence="4" id="KW-1185">Reference proteome</keyword>
<feature type="compositionally biased region" description="Pro residues" evidence="1">
    <location>
        <begin position="321"/>
        <end position="330"/>
    </location>
</feature>
<keyword evidence="2" id="KW-0472">Membrane</keyword>
<feature type="transmembrane region" description="Helical" evidence="2">
    <location>
        <begin position="121"/>
        <end position="141"/>
    </location>
</feature>
<feature type="compositionally biased region" description="Pro residues" evidence="1">
    <location>
        <begin position="370"/>
        <end position="387"/>
    </location>
</feature>
<feature type="transmembrane region" description="Helical" evidence="2">
    <location>
        <begin position="147"/>
        <end position="163"/>
    </location>
</feature>
<dbReference type="AlphaFoldDB" id="A0A9X3NPQ0"/>
<dbReference type="Proteomes" id="UP001147653">
    <property type="component" value="Unassembled WGS sequence"/>
</dbReference>
<feature type="compositionally biased region" description="Pro residues" evidence="1">
    <location>
        <begin position="277"/>
        <end position="294"/>
    </location>
</feature>
<protein>
    <recommendedName>
        <fullName evidence="5">Glycerophosphoryl diester phosphodiesterase membrane domain-containing protein</fullName>
    </recommendedName>
</protein>
<keyword evidence="2" id="KW-0812">Transmembrane</keyword>
<feature type="region of interest" description="Disordered" evidence="1">
    <location>
        <begin position="273"/>
        <end position="407"/>
    </location>
</feature>